<dbReference type="EMBL" id="CP050951">
    <property type="protein sequence ID" value="QJQ10242.1"/>
    <property type="molecule type" value="Genomic_DNA"/>
</dbReference>
<name>A0AAP9SP16_PSEPU</name>
<dbReference type="Gene3D" id="2.70.98.10">
    <property type="match status" value="1"/>
</dbReference>
<organism evidence="1 2">
    <name type="scientific">Pseudomonas putida</name>
    <name type="common">Arthrobacter siderocapsulatus</name>
    <dbReference type="NCBI Taxonomy" id="303"/>
    <lineage>
        <taxon>Bacteria</taxon>
        <taxon>Pseudomonadati</taxon>
        <taxon>Pseudomonadota</taxon>
        <taxon>Gammaproteobacteria</taxon>
        <taxon>Pseudomonadales</taxon>
        <taxon>Pseudomonadaceae</taxon>
        <taxon>Pseudomonas</taxon>
    </lineage>
</organism>
<evidence type="ECO:0000313" key="2">
    <source>
        <dbReference type="Proteomes" id="UP000076857"/>
    </source>
</evidence>
<dbReference type="AlphaFoldDB" id="A0AAP9SP16"/>
<reference evidence="1 2" key="1">
    <citation type="submission" date="2016-04" db="EMBL/GenBank/DDBJ databases">
        <authorList>
            <person name="Qiu J."/>
        </authorList>
    </citation>
    <scope>NUCLEOTIDE SEQUENCE [LARGE SCALE GENOMIC DNA]</scope>
    <source>
        <strain evidence="1 2">JQ581</strain>
    </source>
</reference>
<proteinExistence type="predicted"/>
<dbReference type="GO" id="GO:0030246">
    <property type="term" value="F:carbohydrate binding"/>
    <property type="evidence" value="ECO:0007669"/>
    <property type="project" value="InterPro"/>
</dbReference>
<dbReference type="Proteomes" id="UP000076857">
    <property type="component" value="Chromosome"/>
</dbReference>
<evidence type="ECO:0000313" key="1">
    <source>
        <dbReference type="EMBL" id="QJQ10242.1"/>
    </source>
</evidence>
<accession>A0AAP9SP16</accession>
<dbReference type="SUPFAM" id="SSF74650">
    <property type="entry name" value="Galactose mutarotase-like"/>
    <property type="match status" value="1"/>
</dbReference>
<protein>
    <submittedName>
        <fullName evidence="1">Aldose 1-epimerase</fullName>
    </submittedName>
</protein>
<gene>
    <name evidence="1" type="ORF">A3L25_012755</name>
</gene>
<sequence>MQAIELSNAVWSLRLLPEWGGRVAALKAEGLDILLPVSSSVFNPLDWPRAGAYPLMPYCNRLKDARLSFAGQTYQLPGHPAAQPHTLHGISHTQAWEVVSADQQQALIACTYQGPHWPWIFRAEQRFTLEGNCLRITLALVNLGDTDMPAGFGLHPYFQRHPGMRARYSRGREWLIDDQYLATGEFVDAVGDITLQADDPAAVAHYQSRWDGKLNLEYREGRLAINASSPLSHFVAFAPANAPFVCLEPVSHLADAFNCPRSEWREVGTHVLEPGARLTANLDFEWHRH</sequence>
<dbReference type="InterPro" id="IPR011013">
    <property type="entry name" value="Gal_mutarotase_sf_dom"/>
</dbReference>
<dbReference type="Pfam" id="PF01263">
    <property type="entry name" value="Aldose_epim"/>
    <property type="match status" value="1"/>
</dbReference>
<dbReference type="InterPro" id="IPR014718">
    <property type="entry name" value="GH-type_carb-bd"/>
</dbReference>
<dbReference type="InterPro" id="IPR008183">
    <property type="entry name" value="Aldose_1/G6P_1-epimerase"/>
</dbReference>
<dbReference type="RefSeq" id="WP_063426085.1">
    <property type="nucleotide sequence ID" value="NZ_CP050951.1"/>
</dbReference>
<reference evidence="1 2" key="2">
    <citation type="submission" date="2020-04" db="EMBL/GenBank/DDBJ databases">
        <title>Complete genome sequence of Pseudomonas putida strain JQ581.</title>
        <authorList>
            <person name="Mu Y."/>
        </authorList>
    </citation>
    <scope>NUCLEOTIDE SEQUENCE [LARGE SCALE GENOMIC DNA]</scope>
    <source>
        <strain evidence="1 2">JQ581</strain>
    </source>
</reference>
<dbReference type="GO" id="GO:0016853">
    <property type="term" value="F:isomerase activity"/>
    <property type="evidence" value="ECO:0007669"/>
    <property type="project" value="InterPro"/>
</dbReference>
<dbReference type="GO" id="GO:0005975">
    <property type="term" value="P:carbohydrate metabolic process"/>
    <property type="evidence" value="ECO:0007669"/>
    <property type="project" value="InterPro"/>
</dbReference>